<keyword evidence="2 8" id="KW-0812">Transmembrane</keyword>
<feature type="transmembrane region" description="Helical" evidence="8">
    <location>
        <begin position="71"/>
        <end position="90"/>
    </location>
</feature>
<dbReference type="GO" id="GO:0005524">
    <property type="term" value="F:ATP binding"/>
    <property type="evidence" value="ECO:0007669"/>
    <property type="project" value="UniProtKB-KW"/>
</dbReference>
<evidence type="ECO:0000313" key="12">
    <source>
        <dbReference type="Proteomes" id="UP000583800"/>
    </source>
</evidence>
<dbReference type="InterPro" id="IPR039421">
    <property type="entry name" value="Type_1_exporter"/>
</dbReference>
<dbReference type="PROSITE" id="PS50893">
    <property type="entry name" value="ABC_TRANSPORTER_2"/>
    <property type="match status" value="1"/>
</dbReference>
<dbReference type="PROSITE" id="PS50929">
    <property type="entry name" value="ABC_TM1F"/>
    <property type="match status" value="1"/>
</dbReference>
<dbReference type="PANTHER" id="PTHR24221:SF646">
    <property type="entry name" value="HAEMOLYSIN SECRETION ATP-BINDING PROTEIN"/>
    <property type="match status" value="1"/>
</dbReference>
<feature type="transmembrane region" description="Helical" evidence="8">
    <location>
        <begin position="156"/>
        <end position="183"/>
    </location>
</feature>
<evidence type="ECO:0000256" key="1">
    <source>
        <dbReference type="ARBA" id="ARBA00004651"/>
    </source>
</evidence>
<evidence type="ECO:0000256" key="8">
    <source>
        <dbReference type="SAM" id="Phobius"/>
    </source>
</evidence>
<sequence>MTPSGRTGAGGPAGAARVAIRLCFEASPRLLVLVLLLSTAVSTLPAALLLIVREIVEAFSRAQDGRATTWILVLGVLTALRVALGAMLSVRREELTELVGITSEQRLLRVTGFAPLERFDDPSWYDAVARAHDGVTWRPAAIAGILIEFGGQIVSLVSMVGVLAILDVRLIGLALLAGVPLLVQRRMEARAIYLARRGTTELERRRDYLTELLVRYDLAKDVRSYGLAAPFVDMHDAVSRRALRAVIAASRHSVARGLVAGVLSAVCLVVAYFLAADQASSGALTAAELFLVFTAFSTLMSSTVDLFTIVVDIEEHAAYLTDFVALAYGAPPPAEPRPSGEPRGGPQSRLGGVGGPPRVEFQGVGYAYTGGPPVLREASFTLLPGEFAVLVGRNGAGKSTLVKLLLGLLAPARGRILVDGADLAGLDPARLRDLIGVLYQEYGRYEFTVAESVRLGRADRPLDRDRLDFALGASGLSRVVEQLPRGADNPVGRMFPGARELSGGQWQRLALARVLYRDAPVWVLDEPTAALDVQAEAALIQRLRAERGRRTVLLITHRLETAQAADRVLVLDDGVLVEHGSHDELVARGGSYARLCAEYAARQGA</sequence>
<keyword evidence="12" id="KW-1185">Reference proteome</keyword>
<dbReference type="Gene3D" id="3.40.50.300">
    <property type="entry name" value="P-loop containing nucleotide triphosphate hydrolases"/>
    <property type="match status" value="1"/>
</dbReference>
<dbReference type="GO" id="GO:0140359">
    <property type="term" value="F:ABC-type transporter activity"/>
    <property type="evidence" value="ECO:0007669"/>
    <property type="project" value="InterPro"/>
</dbReference>
<dbReference type="GO" id="GO:0005886">
    <property type="term" value="C:plasma membrane"/>
    <property type="evidence" value="ECO:0007669"/>
    <property type="project" value="UniProtKB-SubCell"/>
</dbReference>
<keyword evidence="6 8" id="KW-0472">Membrane</keyword>
<dbReference type="Gene3D" id="1.20.1560.10">
    <property type="entry name" value="ABC transporter type 1, transmembrane domain"/>
    <property type="match status" value="1"/>
</dbReference>
<dbReference type="Pfam" id="PF00005">
    <property type="entry name" value="ABC_tran"/>
    <property type="match status" value="1"/>
</dbReference>
<comment type="subcellular location">
    <subcellularLocation>
        <location evidence="1">Cell membrane</location>
        <topology evidence="1">Multi-pass membrane protein</topology>
    </subcellularLocation>
</comment>
<dbReference type="PROSITE" id="PS00211">
    <property type="entry name" value="ABC_TRANSPORTER_1"/>
    <property type="match status" value="1"/>
</dbReference>
<feature type="transmembrane region" description="Helical" evidence="8">
    <location>
        <begin position="30"/>
        <end position="51"/>
    </location>
</feature>
<dbReference type="PANTHER" id="PTHR24221">
    <property type="entry name" value="ATP-BINDING CASSETTE SUB-FAMILY B"/>
    <property type="match status" value="1"/>
</dbReference>
<accession>A0A7X0C2L7</accession>
<gene>
    <name evidence="11" type="ORF">FHU36_003942</name>
</gene>
<dbReference type="EMBL" id="JACHJB010000002">
    <property type="protein sequence ID" value="MBB6347397.1"/>
    <property type="molecule type" value="Genomic_DNA"/>
</dbReference>
<evidence type="ECO:0000259" key="9">
    <source>
        <dbReference type="PROSITE" id="PS50893"/>
    </source>
</evidence>
<dbReference type="InterPro" id="IPR036640">
    <property type="entry name" value="ABC1_TM_sf"/>
</dbReference>
<evidence type="ECO:0000256" key="7">
    <source>
        <dbReference type="SAM" id="MobiDB-lite"/>
    </source>
</evidence>
<dbReference type="RefSeq" id="WP_185085351.1">
    <property type="nucleotide sequence ID" value="NZ_JACHJB010000002.1"/>
</dbReference>
<evidence type="ECO:0000256" key="3">
    <source>
        <dbReference type="ARBA" id="ARBA00022741"/>
    </source>
</evidence>
<dbReference type="InterPro" id="IPR017871">
    <property type="entry name" value="ABC_transporter-like_CS"/>
</dbReference>
<dbReference type="Proteomes" id="UP000583800">
    <property type="component" value="Unassembled WGS sequence"/>
</dbReference>
<evidence type="ECO:0000256" key="6">
    <source>
        <dbReference type="ARBA" id="ARBA00023136"/>
    </source>
</evidence>
<feature type="transmembrane region" description="Helical" evidence="8">
    <location>
        <begin position="254"/>
        <end position="275"/>
    </location>
</feature>
<dbReference type="InterPro" id="IPR003593">
    <property type="entry name" value="AAA+_ATPase"/>
</dbReference>
<organism evidence="11 12">
    <name type="scientific">Nonomuraea muscovyensis</name>
    <dbReference type="NCBI Taxonomy" id="1124761"/>
    <lineage>
        <taxon>Bacteria</taxon>
        <taxon>Bacillati</taxon>
        <taxon>Actinomycetota</taxon>
        <taxon>Actinomycetes</taxon>
        <taxon>Streptosporangiales</taxon>
        <taxon>Streptosporangiaceae</taxon>
        <taxon>Nonomuraea</taxon>
    </lineage>
</organism>
<proteinExistence type="predicted"/>
<keyword evidence="3" id="KW-0547">Nucleotide-binding</keyword>
<protein>
    <submittedName>
        <fullName evidence="11">ABC-type multidrug transport system fused ATPase/permease subunit</fullName>
    </submittedName>
</protein>
<dbReference type="InterPro" id="IPR011527">
    <property type="entry name" value="ABC1_TM_dom"/>
</dbReference>
<dbReference type="SUPFAM" id="SSF52540">
    <property type="entry name" value="P-loop containing nucleoside triphosphate hydrolases"/>
    <property type="match status" value="1"/>
</dbReference>
<keyword evidence="4" id="KW-0067">ATP-binding</keyword>
<evidence type="ECO:0000313" key="11">
    <source>
        <dbReference type="EMBL" id="MBB6347397.1"/>
    </source>
</evidence>
<name>A0A7X0C2L7_9ACTN</name>
<dbReference type="SMART" id="SM00382">
    <property type="entry name" value="AAA"/>
    <property type="match status" value="1"/>
</dbReference>
<feature type="domain" description="ABC transmembrane type-1" evidence="10">
    <location>
        <begin position="32"/>
        <end position="315"/>
    </location>
</feature>
<dbReference type="SUPFAM" id="SSF90123">
    <property type="entry name" value="ABC transporter transmembrane region"/>
    <property type="match status" value="1"/>
</dbReference>
<keyword evidence="5 8" id="KW-1133">Transmembrane helix</keyword>
<dbReference type="InterPro" id="IPR003439">
    <property type="entry name" value="ABC_transporter-like_ATP-bd"/>
</dbReference>
<feature type="domain" description="ABC transporter" evidence="9">
    <location>
        <begin position="359"/>
        <end position="598"/>
    </location>
</feature>
<dbReference type="GO" id="GO:0016887">
    <property type="term" value="F:ATP hydrolysis activity"/>
    <property type="evidence" value="ECO:0007669"/>
    <property type="project" value="InterPro"/>
</dbReference>
<feature type="region of interest" description="Disordered" evidence="7">
    <location>
        <begin position="331"/>
        <end position="352"/>
    </location>
</feature>
<dbReference type="InterPro" id="IPR027417">
    <property type="entry name" value="P-loop_NTPase"/>
</dbReference>
<comment type="caution">
    <text evidence="11">The sequence shown here is derived from an EMBL/GenBank/DDBJ whole genome shotgun (WGS) entry which is preliminary data.</text>
</comment>
<evidence type="ECO:0000256" key="4">
    <source>
        <dbReference type="ARBA" id="ARBA00022840"/>
    </source>
</evidence>
<evidence type="ECO:0000256" key="2">
    <source>
        <dbReference type="ARBA" id="ARBA00022692"/>
    </source>
</evidence>
<evidence type="ECO:0000256" key="5">
    <source>
        <dbReference type="ARBA" id="ARBA00022989"/>
    </source>
</evidence>
<reference evidence="11 12" key="1">
    <citation type="submission" date="2020-08" db="EMBL/GenBank/DDBJ databases">
        <title>Sequencing the genomes of 1000 actinobacteria strains.</title>
        <authorList>
            <person name="Klenk H.-P."/>
        </authorList>
    </citation>
    <scope>NUCLEOTIDE SEQUENCE [LARGE SCALE GENOMIC DNA]</scope>
    <source>
        <strain evidence="11 12">DSM 45913</strain>
    </source>
</reference>
<dbReference type="GO" id="GO:0034040">
    <property type="term" value="F:ATPase-coupled lipid transmembrane transporter activity"/>
    <property type="evidence" value="ECO:0007669"/>
    <property type="project" value="TreeGrafter"/>
</dbReference>
<evidence type="ECO:0000259" key="10">
    <source>
        <dbReference type="PROSITE" id="PS50929"/>
    </source>
</evidence>
<dbReference type="AlphaFoldDB" id="A0A7X0C2L7"/>